<proteinExistence type="inferred from homology"/>
<protein>
    <submittedName>
        <fullName evidence="6">Agmatinase</fullName>
    </submittedName>
</protein>
<dbReference type="PIRSF" id="PIRSF036979">
    <property type="entry name" value="Arginase"/>
    <property type="match status" value="1"/>
</dbReference>
<evidence type="ECO:0000313" key="6">
    <source>
        <dbReference type="EMBL" id="OGI89516.1"/>
    </source>
</evidence>
<dbReference type="InterPro" id="IPR020855">
    <property type="entry name" value="Ureohydrolase_Mn_BS"/>
</dbReference>
<comment type="caution">
    <text evidence="6">The sequence shown here is derived from an EMBL/GenBank/DDBJ whole genome shotgun (WGS) entry which is preliminary data.</text>
</comment>
<keyword evidence="4" id="KW-0464">Manganese</keyword>
<feature type="binding site" evidence="4">
    <location>
        <position position="222"/>
    </location>
    <ligand>
        <name>Mn(2+)</name>
        <dbReference type="ChEBI" id="CHEBI:29035"/>
        <label>1</label>
    </ligand>
</feature>
<dbReference type="PROSITE" id="PS01053">
    <property type="entry name" value="ARGINASE_1"/>
    <property type="match status" value="1"/>
</dbReference>
<dbReference type="InterPro" id="IPR006035">
    <property type="entry name" value="Ureohydrolase"/>
</dbReference>
<dbReference type="InterPro" id="IPR005925">
    <property type="entry name" value="Agmatinase-rel"/>
</dbReference>
<keyword evidence="3 5" id="KW-0378">Hydrolase</keyword>
<dbReference type="GO" id="GO:0033389">
    <property type="term" value="P:putrescine biosynthetic process from arginine, via agmatine"/>
    <property type="evidence" value="ECO:0007669"/>
    <property type="project" value="TreeGrafter"/>
</dbReference>
<dbReference type="Pfam" id="PF00491">
    <property type="entry name" value="Arginase"/>
    <property type="match status" value="1"/>
</dbReference>
<feature type="binding site" evidence="4">
    <location>
        <position position="133"/>
    </location>
    <ligand>
        <name>Mn(2+)</name>
        <dbReference type="ChEBI" id="CHEBI:29035"/>
        <label>1</label>
    </ligand>
</feature>
<accession>A0A1F6X606</accession>
<evidence type="ECO:0000256" key="4">
    <source>
        <dbReference type="PIRSR" id="PIRSR036979-1"/>
    </source>
</evidence>
<dbReference type="Proteomes" id="UP000176814">
    <property type="component" value="Unassembled WGS sequence"/>
</dbReference>
<dbReference type="GO" id="GO:0008783">
    <property type="term" value="F:agmatinase activity"/>
    <property type="evidence" value="ECO:0007669"/>
    <property type="project" value="TreeGrafter"/>
</dbReference>
<gene>
    <name evidence="6" type="ORF">A2911_01360</name>
</gene>
<organism evidence="6 7">
    <name type="scientific">Candidatus Nomurabacteria bacterium RIFCSPLOWO2_01_FULL_40_15</name>
    <dbReference type="NCBI Taxonomy" id="1801772"/>
    <lineage>
        <taxon>Bacteria</taxon>
        <taxon>Candidatus Nomuraibacteriota</taxon>
    </lineage>
</organism>
<dbReference type="GO" id="GO:0046872">
    <property type="term" value="F:metal ion binding"/>
    <property type="evidence" value="ECO:0007669"/>
    <property type="project" value="UniProtKB-KW"/>
</dbReference>
<dbReference type="Gene3D" id="3.40.800.10">
    <property type="entry name" value="Ureohydrolase domain"/>
    <property type="match status" value="1"/>
</dbReference>
<dbReference type="PANTHER" id="PTHR11358">
    <property type="entry name" value="ARGINASE/AGMATINASE"/>
    <property type="match status" value="1"/>
</dbReference>
<reference evidence="6 7" key="1">
    <citation type="journal article" date="2016" name="Nat. Commun.">
        <title>Thousands of microbial genomes shed light on interconnected biogeochemical processes in an aquifer system.</title>
        <authorList>
            <person name="Anantharaman K."/>
            <person name="Brown C.T."/>
            <person name="Hug L.A."/>
            <person name="Sharon I."/>
            <person name="Castelle C.J."/>
            <person name="Probst A.J."/>
            <person name="Thomas B.C."/>
            <person name="Singh A."/>
            <person name="Wilkins M.J."/>
            <person name="Karaoz U."/>
            <person name="Brodie E.L."/>
            <person name="Williams K.H."/>
            <person name="Hubbard S.S."/>
            <person name="Banfield J.F."/>
        </authorList>
    </citation>
    <scope>NUCLEOTIDE SEQUENCE [LARGE SCALE GENOMIC DNA]</scope>
</reference>
<dbReference type="CDD" id="cd11593">
    <property type="entry name" value="Agmatinase-like_2"/>
    <property type="match status" value="1"/>
</dbReference>
<feature type="binding site" evidence="4">
    <location>
        <position position="106"/>
    </location>
    <ligand>
        <name>Mn(2+)</name>
        <dbReference type="ChEBI" id="CHEBI:29035"/>
        <label>1</label>
    </ligand>
</feature>
<comment type="similarity">
    <text evidence="1">Belongs to the arginase family. Agmatinase subfamily.</text>
</comment>
<evidence type="ECO:0000256" key="2">
    <source>
        <dbReference type="ARBA" id="ARBA00022723"/>
    </source>
</evidence>
<name>A0A1F6X606_9BACT</name>
<evidence type="ECO:0000256" key="1">
    <source>
        <dbReference type="ARBA" id="ARBA00009227"/>
    </source>
</evidence>
<feature type="binding site" evidence="4">
    <location>
        <position position="131"/>
    </location>
    <ligand>
        <name>Mn(2+)</name>
        <dbReference type="ChEBI" id="CHEBI:29035"/>
        <label>1</label>
    </ligand>
</feature>
<dbReference type="AlphaFoldDB" id="A0A1F6X606"/>
<evidence type="ECO:0000313" key="7">
    <source>
        <dbReference type="Proteomes" id="UP000176814"/>
    </source>
</evidence>
<keyword evidence="2 4" id="KW-0479">Metal-binding</keyword>
<dbReference type="PANTHER" id="PTHR11358:SF26">
    <property type="entry name" value="GUANIDINO ACID HYDROLASE, MITOCHONDRIAL"/>
    <property type="match status" value="1"/>
</dbReference>
<dbReference type="InterPro" id="IPR023696">
    <property type="entry name" value="Ureohydrolase_dom_sf"/>
</dbReference>
<comment type="cofactor">
    <cofactor evidence="4">
        <name>Mn(2+)</name>
        <dbReference type="ChEBI" id="CHEBI:29035"/>
    </cofactor>
    <text evidence="4">Binds 2 manganese ions per subunit.</text>
</comment>
<dbReference type="SUPFAM" id="SSF52768">
    <property type="entry name" value="Arginase/deacetylase"/>
    <property type="match status" value="1"/>
</dbReference>
<sequence length="296" mass="33407">MVDRVINTKEIKKADVVILSVPYEGGVSFMSGTARAPKRIIECLDNNVELFDINFLCEPAKKIKTAHREITGIKKLTPEKVVHKIDGELTKILNDRNFPILLGGEHTVSLGALRAIAKKENPKDITILQIDAHQDLRDNNADYSEKKTKYAHSCVMRRVHELGFSLVQVGIRTFSKYEYDYTKKNPKTIKVFPWTRKDKKPKVTDVIKSIKTKKIYLSIDVDGLDPSVMPGTGTPVSGGLKWNYTLNLIEKLFQEKNVIGADIVEVSPMRDSVLTEYGAAQLCYNIITNKFAKKLK</sequence>
<dbReference type="PROSITE" id="PS51409">
    <property type="entry name" value="ARGINASE_2"/>
    <property type="match status" value="1"/>
</dbReference>
<evidence type="ECO:0000256" key="5">
    <source>
        <dbReference type="RuleBase" id="RU003684"/>
    </source>
</evidence>
<dbReference type="PRINTS" id="PR00116">
    <property type="entry name" value="ARGINASE"/>
</dbReference>
<evidence type="ECO:0000256" key="3">
    <source>
        <dbReference type="ARBA" id="ARBA00022801"/>
    </source>
</evidence>
<dbReference type="NCBIfam" id="TIGR01230">
    <property type="entry name" value="agmatinase"/>
    <property type="match status" value="1"/>
</dbReference>
<feature type="binding site" evidence="4">
    <location>
        <position position="220"/>
    </location>
    <ligand>
        <name>Mn(2+)</name>
        <dbReference type="ChEBI" id="CHEBI:29035"/>
        <label>1</label>
    </ligand>
</feature>
<dbReference type="EMBL" id="MFUW01000028">
    <property type="protein sequence ID" value="OGI89516.1"/>
    <property type="molecule type" value="Genomic_DNA"/>
</dbReference>
<feature type="binding site" evidence="4">
    <location>
        <position position="135"/>
    </location>
    <ligand>
        <name>Mn(2+)</name>
        <dbReference type="ChEBI" id="CHEBI:29035"/>
        <label>1</label>
    </ligand>
</feature>